<comment type="cofactor">
    <cofactor evidence="1 5">
        <name>pyridoxal 5'-phosphate</name>
        <dbReference type="ChEBI" id="CHEBI:597326"/>
    </cofactor>
</comment>
<dbReference type="Gene3D" id="3.40.640.10">
    <property type="entry name" value="Type I PLP-dependent aspartate aminotransferase-like (Major domain)"/>
    <property type="match status" value="1"/>
</dbReference>
<evidence type="ECO:0000256" key="4">
    <source>
        <dbReference type="ARBA" id="ARBA00038302"/>
    </source>
</evidence>
<keyword evidence="2 5" id="KW-0663">Pyridoxal phosphate</keyword>
<proteinExistence type="inferred from homology"/>
<reference evidence="6" key="1">
    <citation type="submission" date="2019-02" db="EMBL/GenBank/DDBJ databases">
        <authorList>
            <person name="Li S.-H."/>
        </authorList>
    </citation>
    <scope>NUCLEOTIDE SEQUENCE</scope>
    <source>
        <strain evidence="6">IMCC8485</strain>
    </source>
</reference>
<evidence type="ECO:0000256" key="2">
    <source>
        <dbReference type="ARBA" id="ARBA00022898"/>
    </source>
</evidence>
<dbReference type="SUPFAM" id="SSF53383">
    <property type="entry name" value="PLP-dependent transferases"/>
    <property type="match status" value="1"/>
</dbReference>
<dbReference type="InterPro" id="IPR050477">
    <property type="entry name" value="GrpII_AminoAcid_Decarb"/>
</dbReference>
<evidence type="ECO:0000256" key="1">
    <source>
        <dbReference type="ARBA" id="ARBA00001933"/>
    </source>
</evidence>
<comment type="caution">
    <text evidence="6">The sequence shown here is derived from an EMBL/GenBank/DDBJ whole genome shotgun (WGS) entry which is preliminary data.</text>
</comment>
<sequence length="439" mass="48278">MSDFHTLPDSGQSSDTVLAKVRELRAAMTPSERGKLSSTAFQGRDEMGKLVYESFMEFLGWNGLFTFQEPAAAQMENDVLDICIDLAGGGEQGRANFTSGGTESNFCGLHAMRAWARKHRPEITEPEIVAPYSTHSTVHKTARYLDLKVVTIDQKPDLTADIEALAATIGPNTIGIVASAPNWPYGHVDPITEMGELAIAKNLWLHVDACVGAYILPFMRELGEDIPPYDLSVPGVRSMSADLHKYGYAPKPCSTVLWRSQEEQSYHYMPITEWACGLYLSQSFIGSRPMGPVAGIWALMHHWGRDGYLENARNLLHVKSTISAACERIEGLRTWPTHGPLMMIASDGFNIQLVVGGMEAKGWRLLGVNNPPAIHLTIDVMEAVDLQRFVDDLDDVCQRIRSGELKEEGLLSYGGVGAEEDAPKWLLSAVEIMEKQAGG</sequence>
<accession>A0ABT3SRU2</accession>
<dbReference type="InterPro" id="IPR015422">
    <property type="entry name" value="PyrdxlP-dep_Trfase_small"/>
</dbReference>
<evidence type="ECO:0000313" key="7">
    <source>
        <dbReference type="Proteomes" id="UP001143307"/>
    </source>
</evidence>
<keyword evidence="7" id="KW-1185">Reference proteome</keyword>
<organism evidence="6 7">
    <name type="scientific">Candidatus Seongchinamella marina</name>
    <dbReference type="NCBI Taxonomy" id="2518990"/>
    <lineage>
        <taxon>Bacteria</taxon>
        <taxon>Pseudomonadati</taxon>
        <taxon>Pseudomonadota</taxon>
        <taxon>Gammaproteobacteria</taxon>
        <taxon>Cellvibrionales</taxon>
        <taxon>Halieaceae</taxon>
        <taxon>Seongchinamella</taxon>
    </lineage>
</organism>
<dbReference type="InterPro" id="IPR015424">
    <property type="entry name" value="PyrdxlP-dep_Trfase"/>
</dbReference>
<comment type="similarity">
    <text evidence="4">Belongs to the group II decarboxylase family. Sphingosine-1-phosphate lyase subfamily.</text>
</comment>
<name>A0ABT3SRU2_9GAMM</name>
<dbReference type="Gene3D" id="6.10.140.2150">
    <property type="match status" value="1"/>
</dbReference>
<keyword evidence="6" id="KW-0808">Transferase</keyword>
<dbReference type="GO" id="GO:0008483">
    <property type="term" value="F:transaminase activity"/>
    <property type="evidence" value="ECO:0007669"/>
    <property type="project" value="UniProtKB-KW"/>
</dbReference>
<dbReference type="InterPro" id="IPR015421">
    <property type="entry name" value="PyrdxlP-dep_Trfase_major"/>
</dbReference>
<dbReference type="RefSeq" id="WP_279251128.1">
    <property type="nucleotide sequence ID" value="NZ_SHNP01000001.1"/>
</dbReference>
<gene>
    <name evidence="6" type="ORF">EYC87_00495</name>
</gene>
<dbReference type="EMBL" id="SHNP01000001">
    <property type="protein sequence ID" value="MCX2972062.1"/>
    <property type="molecule type" value="Genomic_DNA"/>
</dbReference>
<dbReference type="Pfam" id="PF00282">
    <property type="entry name" value="Pyridoxal_deC"/>
    <property type="match status" value="1"/>
</dbReference>
<evidence type="ECO:0000256" key="5">
    <source>
        <dbReference type="RuleBase" id="RU000382"/>
    </source>
</evidence>
<evidence type="ECO:0000256" key="3">
    <source>
        <dbReference type="ARBA" id="ARBA00023239"/>
    </source>
</evidence>
<dbReference type="InterPro" id="IPR002129">
    <property type="entry name" value="PyrdxlP-dep_de-COase"/>
</dbReference>
<protein>
    <submittedName>
        <fullName evidence="6">Aspartate aminotransferase family protein</fullName>
    </submittedName>
</protein>
<keyword evidence="3 5" id="KW-0456">Lyase</keyword>
<dbReference type="PANTHER" id="PTHR42735:SF6">
    <property type="entry name" value="SPHINGOSINE-1-PHOSPHATE LYASE 1"/>
    <property type="match status" value="1"/>
</dbReference>
<dbReference type="Proteomes" id="UP001143307">
    <property type="component" value="Unassembled WGS sequence"/>
</dbReference>
<dbReference type="Gene3D" id="3.90.1150.10">
    <property type="entry name" value="Aspartate Aminotransferase, domain 1"/>
    <property type="match status" value="1"/>
</dbReference>
<keyword evidence="6" id="KW-0032">Aminotransferase</keyword>
<dbReference type="PANTHER" id="PTHR42735">
    <property type="match status" value="1"/>
</dbReference>
<evidence type="ECO:0000313" key="6">
    <source>
        <dbReference type="EMBL" id="MCX2972062.1"/>
    </source>
</evidence>